<feature type="non-terminal residue" evidence="2">
    <location>
        <position position="1"/>
    </location>
</feature>
<evidence type="ECO:0000313" key="3">
    <source>
        <dbReference type="Proteomes" id="UP000838412"/>
    </source>
</evidence>
<dbReference type="AlphaFoldDB" id="A0A8J9VX16"/>
<feature type="region of interest" description="Disordered" evidence="1">
    <location>
        <begin position="143"/>
        <end position="178"/>
    </location>
</feature>
<accession>A0A8J9VX16</accession>
<gene>
    <name evidence="2" type="primary">Hypp5418</name>
    <name evidence="2" type="ORF">BLAG_LOCUS2560</name>
</gene>
<feature type="region of interest" description="Disordered" evidence="1">
    <location>
        <begin position="1"/>
        <end position="32"/>
    </location>
</feature>
<dbReference type="EMBL" id="OV696695">
    <property type="protein sequence ID" value="CAH1237740.1"/>
    <property type="molecule type" value="Genomic_DNA"/>
</dbReference>
<sequence length="243" mass="25696">PSGRHADGRGLHFRGPPSSGNPLSHDAPPLIHKHPRWRSELISDQISRLLAVKTVSSGADAVMTPPTAAGPADRCTVGPGISPGRGTRLEGPESRPIPAAAPNHLHTNDGKSCWCVRAAGPGTGPGGRTGHSLGPGRACCRGDRSGGTDGTQPRAGARLLPRGQVPGPAASPDTPPGELCHREIIFYRSEITSKYLKTQPENQELKSTLRTRNCSWQPTLRTAGKTHAEDQELQLATHAENCR</sequence>
<reference evidence="2" key="1">
    <citation type="submission" date="2022-01" db="EMBL/GenBank/DDBJ databases">
        <authorList>
            <person name="Braso-Vives M."/>
        </authorList>
    </citation>
    <scope>NUCLEOTIDE SEQUENCE</scope>
</reference>
<keyword evidence="3" id="KW-1185">Reference proteome</keyword>
<organism evidence="2 3">
    <name type="scientific">Branchiostoma lanceolatum</name>
    <name type="common">Common lancelet</name>
    <name type="synonym">Amphioxus lanceolatum</name>
    <dbReference type="NCBI Taxonomy" id="7740"/>
    <lineage>
        <taxon>Eukaryota</taxon>
        <taxon>Metazoa</taxon>
        <taxon>Chordata</taxon>
        <taxon>Cephalochordata</taxon>
        <taxon>Leptocardii</taxon>
        <taxon>Amphioxiformes</taxon>
        <taxon>Branchiostomatidae</taxon>
        <taxon>Branchiostoma</taxon>
    </lineage>
</organism>
<feature type="compositionally biased region" description="Basic and acidic residues" evidence="1">
    <location>
        <begin position="1"/>
        <end position="10"/>
    </location>
</feature>
<evidence type="ECO:0000256" key="1">
    <source>
        <dbReference type="SAM" id="MobiDB-lite"/>
    </source>
</evidence>
<dbReference type="Proteomes" id="UP000838412">
    <property type="component" value="Chromosome 10"/>
</dbReference>
<proteinExistence type="predicted"/>
<protein>
    <submittedName>
        <fullName evidence="2">Hypp5418 protein</fullName>
    </submittedName>
</protein>
<evidence type="ECO:0000313" key="2">
    <source>
        <dbReference type="EMBL" id="CAH1237740.1"/>
    </source>
</evidence>
<name>A0A8J9VX16_BRALA</name>